<organism evidence="9 10">
    <name type="scientific">Paenibacillus glycanilyticus</name>
    <dbReference type="NCBI Taxonomy" id="126569"/>
    <lineage>
        <taxon>Bacteria</taxon>
        <taxon>Bacillati</taxon>
        <taxon>Bacillota</taxon>
        <taxon>Bacilli</taxon>
        <taxon>Bacillales</taxon>
        <taxon>Paenibacillaceae</taxon>
        <taxon>Paenibacillus</taxon>
    </lineage>
</organism>
<evidence type="ECO:0000259" key="8">
    <source>
        <dbReference type="Pfam" id="PF23764"/>
    </source>
</evidence>
<evidence type="ECO:0000256" key="4">
    <source>
        <dbReference type="ARBA" id="ARBA00022737"/>
    </source>
</evidence>
<evidence type="ECO:0000313" key="9">
    <source>
        <dbReference type="EMBL" id="GMK48619.1"/>
    </source>
</evidence>
<evidence type="ECO:0000313" key="10">
    <source>
        <dbReference type="Proteomes" id="UP001285921"/>
    </source>
</evidence>
<evidence type="ECO:0000259" key="7">
    <source>
        <dbReference type="Pfam" id="PF23763"/>
    </source>
</evidence>
<keyword evidence="10" id="KW-1185">Reference proteome</keyword>
<accession>A0ABQ6NVV1</accession>
<feature type="domain" description="GLAA-B beta-barrel" evidence="7">
    <location>
        <begin position="134"/>
        <end position="210"/>
    </location>
</feature>
<protein>
    <submittedName>
        <fullName evidence="9">Alpha-1,3-galactosidase A</fullName>
    </submittedName>
</protein>
<dbReference type="EMBL" id="BTCL01000032">
    <property type="protein sequence ID" value="GMK48619.1"/>
    <property type="molecule type" value="Genomic_DNA"/>
</dbReference>
<dbReference type="InterPro" id="IPR056441">
    <property type="entry name" value="Beta-barrel_GLAA-B_II"/>
</dbReference>
<proteinExistence type="predicted"/>
<name>A0ABQ6NVV1_9BACL</name>
<dbReference type="SUPFAM" id="SSF51126">
    <property type="entry name" value="Pectin lyase-like"/>
    <property type="match status" value="1"/>
</dbReference>
<dbReference type="InterPro" id="IPR006626">
    <property type="entry name" value="PbH1"/>
</dbReference>
<feature type="domain" description="GLAA-B beta-barrel" evidence="8">
    <location>
        <begin position="334"/>
        <end position="401"/>
    </location>
</feature>
<dbReference type="InterPro" id="IPR011050">
    <property type="entry name" value="Pectin_lyase_fold/virulence"/>
</dbReference>
<comment type="caution">
    <text evidence="9">The sequence shown here is derived from an EMBL/GenBank/DDBJ whole genome shotgun (WGS) entry which is preliminary data.</text>
</comment>
<dbReference type="Gene3D" id="2.160.20.10">
    <property type="entry name" value="Single-stranded right-handed beta-helix, Pectin lyase-like"/>
    <property type="match status" value="2"/>
</dbReference>
<evidence type="ECO:0000256" key="1">
    <source>
        <dbReference type="ARBA" id="ARBA00001255"/>
    </source>
</evidence>
<dbReference type="InterPro" id="IPR012334">
    <property type="entry name" value="Pectin_lyas_fold"/>
</dbReference>
<reference evidence="9 10" key="1">
    <citation type="submission" date="2023-05" db="EMBL/GenBank/DDBJ databases">
        <title>Draft genome of Paenibacillus sp. CCS26.</title>
        <authorList>
            <person name="Akita H."/>
            <person name="Shinto Y."/>
            <person name="Kimura Z."/>
        </authorList>
    </citation>
    <scope>NUCLEOTIDE SEQUENCE [LARGE SCALE GENOMIC DNA]</scope>
    <source>
        <strain evidence="9 10">CCS26</strain>
    </source>
</reference>
<comment type="catalytic activity">
    <reaction evidence="2">
        <text>Hydrolysis of terminal, non-reducing branched (1-&gt;3)-alpha-D-galactosidic residues, producing free D-galactose.</text>
        <dbReference type="EC" id="3.2.1.n1"/>
    </reaction>
</comment>
<comment type="catalytic activity">
    <reaction evidence="1">
        <text>Hydrolysis of terminal, non-reducing alpha-D-galactose residues in alpha-D-galactosides, including galactose oligosaccharides, galactomannans and galactolipids.</text>
        <dbReference type="EC" id="3.2.1.22"/>
    </reaction>
</comment>
<evidence type="ECO:0000256" key="3">
    <source>
        <dbReference type="ARBA" id="ARBA00022729"/>
    </source>
</evidence>
<dbReference type="Proteomes" id="UP001285921">
    <property type="component" value="Unassembled WGS sequence"/>
</dbReference>
<keyword evidence="5" id="KW-0378">Hydrolase</keyword>
<keyword evidence="3" id="KW-0732">Signal</keyword>
<evidence type="ECO:0000256" key="5">
    <source>
        <dbReference type="ARBA" id="ARBA00022801"/>
    </source>
</evidence>
<dbReference type="InterPro" id="IPR057275">
    <property type="entry name" value="Beta-barrel_GLAA-B_I"/>
</dbReference>
<dbReference type="Pfam" id="PF23763">
    <property type="entry name" value="Beta-barrel_GLAA-B_I"/>
    <property type="match status" value="1"/>
</dbReference>
<evidence type="ECO:0000256" key="2">
    <source>
        <dbReference type="ARBA" id="ARBA00001271"/>
    </source>
</evidence>
<keyword evidence="4" id="KW-0677">Repeat</keyword>
<keyword evidence="6" id="KW-0326">Glycosidase</keyword>
<dbReference type="SMART" id="SM00710">
    <property type="entry name" value="PbH1"/>
    <property type="match status" value="4"/>
</dbReference>
<dbReference type="RefSeq" id="WP_317982134.1">
    <property type="nucleotide sequence ID" value="NZ_BTCL01000032.1"/>
</dbReference>
<gene>
    <name evidence="9" type="primary">glaA</name>
    <name evidence="9" type="ORF">PghCCS26_57490</name>
</gene>
<evidence type="ECO:0000256" key="6">
    <source>
        <dbReference type="ARBA" id="ARBA00023295"/>
    </source>
</evidence>
<dbReference type="Pfam" id="PF23764">
    <property type="entry name" value="Beta-barrel_GLAA-B_II"/>
    <property type="match status" value="1"/>
</dbReference>
<sequence>MIISENPVVIRLTDYGAVPDSGADAQPAMRRAIEAASRVQGPVLLDIPRGRYDFHPDEAVRAPYYISNTASESENPDVTKTIGILLKGLKDLTLEGNGALLVFHGKMTMLAIDGCEGIRIRNLHADYEWPTVTEMTITAVGSDYFDAEVHSDSRYAIEEGRLVWIGEGWRFTEGPMQEYDPIRDTTWRIDNVVERASKVEELAPNRLRVFVEDGSEVSGLTAGRVLQMRDGIRDQVGAFIHRSRDVSWSGVGMHFMHGLGIVGQFSENLSFKQMDFSPRAETGRTVTAFADFIHLSGCRGKVEIADSRFVGGHDDPINAHGTHLRIVGTPAPDQLVLRFMHHQTYGFDAFIPGDEIEFVRHASLLAYGSGTVKTTERLSPREVLLTLEAPVPSDIRPDDVVENVTWTPEVRIAGNYFSRIPTRGVLITTRRKVVIEDNLFERMTMSGISVADDAESWYESGKVGDLTIRNNRFIECGGPDHPVIVIAPENTELDAARPVHAGILIEGNRIETRDAAALGAKSAGLIDFISNEIVMTADADKPVQSLITVTACRGVRIAGNILSDEGLERDVRLRQMPADEVVVEAGQGLRTIAE</sequence>